<dbReference type="InterPro" id="IPR036008">
    <property type="entry name" value="Aconitase_4Fe-4S_dom"/>
</dbReference>
<dbReference type="InterPro" id="IPR006249">
    <property type="entry name" value="Aconitase/IRP2"/>
</dbReference>
<evidence type="ECO:0000259" key="4">
    <source>
        <dbReference type="Pfam" id="PF00330"/>
    </source>
</evidence>
<gene>
    <name evidence="6" type="primary">LOC106538440</name>
</gene>
<proteinExistence type="predicted"/>
<dbReference type="InterPro" id="IPR015931">
    <property type="entry name" value="Acnase/IPM_dHydase_lsu_aba_1/3"/>
</dbReference>
<evidence type="ECO:0000256" key="1">
    <source>
        <dbReference type="ARBA" id="ARBA00022723"/>
    </source>
</evidence>
<keyword evidence="2" id="KW-0408">Iron</keyword>
<keyword evidence="5" id="KW-1185">Reference proteome</keyword>
<dbReference type="KEGG" id="tsr:106538440"/>
<protein>
    <submittedName>
        <fullName evidence="6">Iron-responsive element-binding protein 2-like</fullName>
    </submittedName>
</protein>
<evidence type="ECO:0000313" key="5">
    <source>
        <dbReference type="Proteomes" id="UP000504617"/>
    </source>
</evidence>
<dbReference type="Proteomes" id="UP000504617">
    <property type="component" value="Unplaced"/>
</dbReference>
<dbReference type="Gene3D" id="3.30.499.10">
    <property type="entry name" value="Aconitase, domain 3"/>
    <property type="match status" value="1"/>
</dbReference>
<sequence length="181" mass="19784">MALREKFEDTTRIQRAEAELQATRQQGKPVAEYIREFRHLVSKIIHINLGSITPYVSGPKRAQDRVAVTNMKSDFQACLSEKVGFRGFQIPAEKQCRIVPVEYEGNEYQLAHGSVVIAAVISCTNNCNPSAMLGAGLLAKKASEAGLTVKPYIRTSLSPGSGMVTHYLSSSGVLPYLNKLG</sequence>
<feature type="domain" description="Aconitase/3-isopropylmalate dehydratase large subunit alpha/beta/alpha" evidence="4">
    <location>
        <begin position="42"/>
        <end position="181"/>
    </location>
</feature>
<dbReference type="InterPro" id="IPR001030">
    <property type="entry name" value="Acoase/IPM_deHydtase_lsu_aba"/>
</dbReference>
<keyword evidence="3" id="KW-0411">Iron-sulfur</keyword>
<dbReference type="PANTHER" id="PTHR11670">
    <property type="entry name" value="ACONITASE/IRON-RESPONSIVE ELEMENT FAMILY MEMBER"/>
    <property type="match status" value="1"/>
</dbReference>
<evidence type="ECO:0000313" key="6">
    <source>
        <dbReference type="RefSeq" id="XP_013908401.1"/>
    </source>
</evidence>
<dbReference type="Pfam" id="PF00330">
    <property type="entry name" value="Aconitase"/>
    <property type="match status" value="1"/>
</dbReference>
<keyword evidence="1" id="KW-0479">Metal-binding</keyword>
<dbReference type="GO" id="GO:0046872">
    <property type="term" value="F:metal ion binding"/>
    <property type="evidence" value="ECO:0007669"/>
    <property type="project" value="UniProtKB-KW"/>
</dbReference>
<feature type="non-terminal residue" evidence="6">
    <location>
        <position position="181"/>
    </location>
</feature>
<name>A0A6I9X247_9SAUR</name>
<dbReference type="OrthoDB" id="7074362at2759"/>
<evidence type="ECO:0000256" key="2">
    <source>
        <dbReference type="ARBA" id="ARBA00023004"/>
    </source>
</evidence>
<accession>A0A6I9X247</accession>
<dbReference type="SUPFAM" id="SSF53732">
    <property type="entry name" value="Aconitase iron-sulfur domain"/>
    <property type="match status" value="1"/>
</dbReference>
<dbReference type="PROSITE" id="PS00450">
    <property type="entry name" value="ACONITASE_1"/>
    <property type="match status" value="1"/>
</dbReference>
<dbReference type="GO" id="GO:0051536">
    <property type="term" value="F:iron-sulfur cluster binding"/>
    <property type="evidence" value="ECO:0007669"/>
    <property type="project" value="UniProtKB-KW"/>
</dbReference>
<reference evidence="6" key="1">
    <citation type="submission" date="2025-08" db="UniProtKB">
        <authorList>
            <consortium name="RefSeq"/>
        </authorList>
    </citation>
    <scope>IDENTIFICATION</scope>
    <source>
        <tissue evidence="6">Skeletal muscle</tissue>
    </source>
</reference>
<dbReference type="GeneID" id="106538440"/>
<evidence type="ECO:0000256" key="3">
    <source>
        <dbReference type="ARBA" id="ARBA00023014"/>
    </source>
</evidence>
<organism evidence="5 6">
    <name type="scientific">Thamnophis sirtalis</name>
    <dbReference type="NCBI Taxonomy" id="35019"/>
    <lineage>
        <taxon>Eukaryota</taxon>
        <taxon>Metazoa</taxon>
        <taxon>Chordata</taxon>
        <taxon>Craniata</taxon>
        <taxon>Vertebrata</taxon>
        <taxon>Euteleostomi</taxon>
        <taxon>Lepidosauria</taxon>
        <taxon>Squamata</taxon>
        <taxon>Bifurcata</taxon>
        <taxon>Unidentata</taxon>
        <taxon>Episquamata</taxon>
        <taxon>Toxicofera</taxon>
        <taxon>Serpentes</taxon>
        <taxon>Colubroidea</taxon>
        <taxon>Colubridae</taxon>
        <taxon>Natricinae</taxon>
        <taxon>Thamnophis</taxon>
    </lineage>
</organism>
<dbReference type="InterPro" id="IPR018136">
    <property type="entry name" value="Aconitase_4Fe-4S_BS"/>
</dbReference>
<dbReference type="RefSeq" id="XP_013908401.1">
    <property type="nucleotide sequence ID" value="XM_014052926.1"/>
</dbReference>
<dbReference type="AlphaFoldDB" id="A0A6I9X247"/>